<protein>
    <submittedName>
        <fullName evidence="2">Uncharacterized protein</fullName>
    </submittedName>
</protein>
<feature type="compositionally biased region" description="Polar residues" evidence="1">
    <location>
        <begin position="1"/>
        <end position="15"/>
    </location>
</feature>
<name>A0A7C9A952_OPUST</name>
<dbReference type="AlphaFoldDB" id="A0A7C9A952"/>
<feature type="compositionally biased region" description="Polar residues" evidence="1">
    <location>
        <begin position="22"/>
        <end position="40"/>
    </location>
</feature>
<reference evidence="2" key="2">
    <citation type="submission" date="2020-07" db="EMBL/GenBank/DDBJ databases">
        <authorList>
            <person name="Vera ALvarez R."/>
            <person name="Arias-Moreno D.M."/>
            <person name="Jimenez-Jacinto V."/>
            <person name="Jimenez-Bremont J.F."/>
            <person name="Swaminathan K."/>
            <person name="Moose S.P."/>
            <person name="Guerrero-Gonzalez M.L."/>
            <person name="Marino-Ramirez L."/>
            <person name="Landsman D."/>
            <person name="Rodriguez-Kessler M."/>
            <person name="Delgado-Sanchez P."/>
        </authorList>
    </citation>
    <scope>NUCLEOTIDE SEQUENCE</scope>
    <source>
        <tissue evidence="2">Cladode</tissue>
    </source>
</reference>
<accession>A0A7C9A952</accession>
<proteinExistence type="predicted"/>
<reference evidence="2" key="1">
    <citation type="journal article" date="2013" name="J. Plant Res.">
        <title>Effect of fungi and light on seed germination of three Opuntia species from semiarid lands of central Mexico.</title>
        <authorList>
            <person name="Delgado-Sanchez P."/>
            <person name="Jimenez-Bremont J.F."/>
            <person name="Guerrero-Gonzalez Mde L."/>
            <person name="Flores J."/>
        </authorList>
    </citation>
    <scope>NUCLEOTIDE SEQUENCE</scope>
    <source>
        <tissue evidence="2">Cladode</tissue>
    </source>
</reference>
<dbReference type="EMBL" id="GISG01215933">
    <property type="protein sequence ID" value="MBA4662459.1"/>
    <property type="molecule type" value="Transcribed_RNA"/>
</dbReference>
<feature type="region of interest" description="Disordered" evidence="1">
    <location>
        <begin position="63"/>
        <end position="82"/>
    </location>
</feature>
<organism evidence="2">
    <name type="scientific">Opuntia streptacantha</name>
    <name type="common">Prickly pear cactus</name>
    <name type="synonym">Opuntia cardona</name>
    <dbReference type="NCBI Taxonomy" id="393608"/>
    <lineage>
        <taxon>Eukaryota</taxon>
        <taxon>Viridiplantae</taxon>
        <taxon>Streptophyta</taxon>
        <taxon>Embryophyta</taxon>
        <taxon>Tracheophyta</taxon>
        <taxon>Spermatophyta</taxon>
        <taxon>Magnoliopsida</taxon>
        <taxon>eudicotyledons</taxon>
        <taxon>Gunneridae</taxon>
        <taxon>Pentapetalae</taxon>
        <taxon>Caryophyllales</taxon>
        <taxon>Cactineae</taxon>
        <taxon>Cactaceae</taxon>
        <taxon>Opuntioideae</taxon>
        <taxon>Opuntia</taxon>
    </lineage>
</organism>
<feature type="region of interest" description="Disordered" evidence="1">
    <location>
        <begin position="1"/>
        <end position="40"/>
    </location>
</feature>
<sequence length="105" mass="11569">MQSALQSQAGHSQPWSPGGISSVRNGGSKQNWWNPRSQAPSQRIISLSADNSLDPHLAQNISSLSIRPSESNNESGNLPSEDTVSRCRKRSLIFNFERFISAFAR</sequence>
<evidence type="ECO:0000313" key="2">
    <source>
        <dbReference type="EMBL" id="MBA4662459.1"/>
    </source>
</evidence>
<evidence type="ECO:0000256" key="1">
    <source>
        <dbReference type="SAM" id="MobiDB-lite"/>
    </source>
</evidence>